<dbReference type="PROSITE" id="PS50009">
    <property type="entry name" value="RASGEF_CAT"/>
    <property type="match status" value="1"/>
</dbReference>
<dbReference type="InterPro" id="IPR000651">
    <property type="entry name" value="Ras-like_Gua-exchang_fac_N"/>
</dbReference>
<feature type="domain" description="Ras-GEF" evidence="5">
    <location>
        <begin position="1387"/>
        <end position="1718"/>
    </location>
</feature>
<feature type="domain" description="PH" evidence="4">
    <location>
        <begin position="785"/>
        <end position="1011"/>
    </location>
</feature>
<dbReference type="InterPro" id="IPR009072">
    <property type="entry name" value="Histone-fold"/>
</dbReference>
<feature type="region of interest" description="Disordered" evidence="3">
    <location>
        <begin position="946"/>
        <end position="972"/>
    </location>
</feature>
<feature type="compositionally biased region" description="Basic and acidic residues" evidence="3">
    <location>
        <begin position="1334"/>
        <end position="1343"/>
    </location>
</feature>
<feature type="compositionally biased region" description="Low complexity" evidence="3">
    <location>
        <begin position="1803"/>
        <end position="1814"/>
    </location>
</feature>
<feature type="compositionally biased region" description="Polar residues" evidence="3">
    <location>
        <begin position="65"/>
        <end position="78"/>
    </location>
</feature>
<protein>
    <submittedName>
        <fullName evidence="7">Son of sevenless homolog 2</fullName>
    </submittedName>
</protein>
<dbReference type="PROSITE" id="PS50003">
    <property type="entry name" value="PH_DOMAIN"/>
    <property type="match status" value="1"/>
</dbReference>
<feature type="compositionally biased region" description="Low complexity" evidence="3">
    <location>
        <begin position="1936"/>
        <end position="1947"/>
    </location>
</feature>
<dbReference type="Pfam" id="PF00618">
    <property type="entry name" value="RasGEF_N"/>
    <property type="match status" value="1"/>
</dbReference>
<feature type="compositionally biased region" description="Polar residues" evidence="3">
    <location>
        <begin position="949"/>
        <end position="969"/>
    </location>
</feature>
<feature type="region of interest" description="Disordered" evidence="3">
    <location>
        <begin position="1588"/>
        <end position="1620"/>
    </location>
</feature>
<dbReference type="GO" id="GO:0007265">
    <property type="term" value="P:Ras protein signal transduction"/>
    <property type="evidence" value="ECO:0007669"/>
    <property type="project" value="TreeGrafter"/>
</dbReference>
<evidence type="ECO:0000313" key="8">
    <source>
        <dbReference type="EMBL" id="JAP50987.1"/>
    </source>
</evidence>
<dbReference type="GO" id="GO:0005085">
    <property type="term" value="F:guanyl-nucleotide exchange factor activity"/>
    <property type="evidence" value="ECO:0007669"/>
    <property type="project" value="UniProtKB-KW"/>
</dbReference>
<feature type="compositionally biased region" description="Polar residues" evidence="3">
    <location>
        <begin position="529"/>
        <end position="552"/>
    </location>
</feature>
<evidence type="ECO:0000259" key="4">
    <source>
        <dbReference type="PROSITE" id="PS50003"/>
    </source>
</evidence>
<dbReference type="SMART" id="SM00233">
    <property type="entry name" value="PH"/>
    <property type="match status" value="1"/>
</dbReference>
<dbReference type="PANTHER" id="PTHR23113:SF363">
    <property type="entry name" value="PROTEIN SON OF SEVENLESS"/>
    <property type="match status" value="1"/>
</dbReference>
<feature type="region of interest" description="Disordered" evidence="3">
    <location>
        <begin position="873"/>
        <end position="894"/>
    </location>
</feature>
<feature type="region of interest" description="Disordered" evidence="3">
    <location>
        <begin position="1969"/>
        <end position="2010"/>
    </location>
</feature>
<feature type="region of interest" description="Disordered" evidence="3">
    <location>
        <begin position="329"/>
        <end position="351"/>
    </location>
</feature>
<dbReference type="Gene3D" id="2.30.29.30">
    <property type="entry name" value="Pleckstrin-homology domain (PH domain)/Phosphotyrosine-binding domain (PTB)"/>
    <property type="match status" value="1"/>
</dbReference>
<feature type="region of interest" description="Disordered" evidence="3">
    <location>
        <begin position="57"/>
        <end position="80"/>
    </location>
</feature>
<dbReference type="Gene3D" id="1.10.20.10">
    <property type="entry name" value="Histone, subunit A"/>
    <property type="match status" value="1"/>
</dbReference>
<feature type="region of interest" description="Disordered" evidence="3">
    <location>
        <begin position="1330"/>
        <end position="1365"/>
    </location>
</feature>
<dbReference type="PROSITE" id="PS50212">
    <property type="entry name" value="RASGEF_NTER"/>
    <property type="match status" value="1"/>
</dbReference>
<feature type="region of interest" description="Disordered" evidence="3">
    <location>
        <begin position="1507"/>
        <end position="1527"/>
    </location>
</feature>
<sequence>MSSAPRNMSTVSLISQTSSQRDINILTQCLNRHKESFETACDRILEHWLSVKRPARPSVAPDTELPSSGAATTTSLPSSRRLEDEARSFLAQRLVSLLSSMILPNIPQTISDVDARLCGTLVELPGRLLPSETELESLRVMAEKNRKKGLHLPVDKIFSAVREFSGRFNYSVCIYIAAVAEKIIMKWLDLAIRFEEKAQIENVIRASAFQNIFFICRDRIKAPKENAMRRISQFFPQDYDRCVDELLNLVSSSVEQLNLILRIFREPLLPLIDDHQTATAVEVKVVGNETDESDLSIAAEVFGGIVDFYHNFRFLLDCLETDSVEDYSSASGRTQATPPQSLHAMTTSPLRPPSAQSYFSNFSNFNSSWPAHEHRRVQQQQQPSSTSSFSLSSSVAGSSTFLTTFNCTNDGQSQCGGRQSRLVGPLLSGPAEDICLGPFMQYLDTVLDQDCFSVLWSLSERPEVIEALGRLSRTVIHTVSKLKPTYVAATSTNNSVGPELGPDPSWLFLHSFLCPLCRSLEQSAAPRSPTGSSDWNLVNDQNPSSQRPETGTSSSQSSRSACNFLINCFRYLLPRLVLLPIFQFYCLCGIVWALRENTQDQDDKDFLTDFRGMLTKIRVRLESDLSRRTGLHLQLARLISTGHVGSVPRSVNLPPLPASSFRGRSSSTSPLLGALATGQSRATINTTSADCSASALLLSGSCPWDINHIFRAAGVMLVGEGSLLNMSPTTSTTSTMTCDNRETQARTASSLLGGTVLAMGLAKVEEIERLTGGKERLAGSPALGNFVMEGRLLAREESMKNASERHVYLFTNCMLMCKRTERRSTLAPSSAPSALRIKRRLPLDLIHVIDCASPIPPSPQIYTFCDGSPESVYFNSSESSHQNPARSQGGLSWTNSIRSSSTAHLHPATEHNSFCVEFVEVRHVPSSSTSNTPAGATAVASALEPGAMTSPSLGPNDTEGCTLTGNTLTGPAEAAVEPSLPPGANIQRIWFEASSPEEKADWMASLLSIQTSRIFDLYLRTLPKLEIPLRLPTPDKYKFARPDTPNVIVFEHPSLTPCVRSPNPTGAQPTMVGYTDDLLEDDLADLGLTDEEDMFALPDELLQEAEQLAPSTSSQTDETASTVTDTSLVPTPLSTATTIATSRATTPVPASTTAATVVLSPSFSCRPALPQIRFATIEKLVERLTYPTYFDAAGVNAFLLSYRRYLTPEQLLNLLIERFNVPDPTFEPQEFEVDRLRGKLESPAGHMLRRFRLGYKFRVQSRVMMFLSRWVRSPRLFEIDFAPNRDLCARLTEFLSEVTTCHLLHTARAIEQWISHAEFSLYPSVDVSPSVSRETLRPPDEPGKPCAGGHLHESPTNSSSASSPVSLVSRNGALFDGPDHIDLLQIHPTELAEQVTLHEWDLYRRINFLEVVGGEHTPDKTPNLHACKDFSNKFHRWLVYSVLSERNAEDRTLAIQRVLDLMLIFEHFQNQQGFQEAKASLVSSGVFRLKKSFQTIRRNRHYRDVVDRVQSTGPSRKSRRTPSATGLLGVLHVSSSSSGSSGGCSSSSSKLIAFPSSGSAVTTAAATDGGDDCIRGCTPLASGNYSHLDQTTGSVASRQRRQPGRRNPPHHYPQQHSSSPGVPFFALNIITRLIHLELHLPDRVSPDGETLVNFAKCRSRCDIVEKFLCHQRHPYPFKPDPHIQQSLSHLHPFALPEISSTEDFEHRMFKLSKGYEPGESGVPPAAVERRLSKEAIQAANSLASQTIAQKLTPASVRAFKVLCGQVQYPSGTATAVGSANAFIKLDRISPRVSSPVHGALTTSPPSGEPSSPVSVVNSLWQTRLAQHRENQAHGGQKCQSPAPARPASSPTVSVAHQHSQSDSQVQTYSSSSDDRFSFPLLVDKRFGDDRSASLPIDACETPPSNTLPNRGHFNSRRNDSPYQRPPPLPPRRRSATRSTAASSNPTPVCIQQEAPTATRLPVTAVLEGEDDADLPPLPPKSVGTSTAFQRARPLTREQTTSSPVSPLFSNPSRQAELFASHQLLFGGEGTVDCRPPPLPPRRHVSGPAASNVLLQPTVRLP</sequence>
<feature type="compositionally biased region" description="Polar residues" evidence="3">
    <location>
        <begin position="1996"/>
        <end position="2010"/>
    </location>
</feature>
<dbReference type="SUPFAM" id="SSF50729">
    <property type="entry name" value="PH domain-like"/>
    <property type="match status" value="1"/>
</dbReference>
<dbReference type="InterPro" id="IPR001895">
    <property type="entry name" value="RASGEF_cat_dom"/>
</dbReference>
<feature type="compositionally biased region" description="Basic residues" evidence="3">
    <location>
        <begin position="1598"/>
        <end position="1609"/>
    </location>
</feature>
<dbReference type="InterPro" id="IPR001849">
    <property type="entry name" value="PH_domain"/>
</dbReference>
<feature type="region of interest" description="Disordered" evidence="3">
    <location>
        <begin position="1827"/>
        <end position="1874"/>
    </location>
</feature>
<dbReference type="EMBL" id="GEEE01012238">
    <property type="protein sequence ID" value="JAP50987.1"/>
    <property type="molecule type" value="Transcribed_RNA"/>
</dbReference>
<feature type="region of interest" description="Disordered" evidence="3">
    <location>
        <begin position="1793"/>
        <end position="1814"/>
    </location>
</feature>
<dbReference type="CDD" id="cd06224">
    <property type="entry name" value="REM"/>
    <property type="match status" value="1"/>
</dbReference>
<dbReference type="GO" id="GO:0046982">
    <property type="term" value="F:protein heterodimerization activity"/>
    <property type="evidence" value="ECO:0007669"/>
    <property type="project" value="InterPro"/>
</dbReference>
<feature type="region of interest" description="Disordered" evidence="3">
    <location>
        <begin position="1893"/>
        <end position="1955"/>
    </location>
</feature>
<dbReference type="EMBL" id="GEEE01004002">
    <property type="protein sequence ID" value="JAP59223.1"/>
    <property type="molecule type" value="Transcribed_RNA"/>
</dbReference>
<evidence type="ECO:0000259" key="6">
    <source>
        <dbReference type="PROSITE" id="PS50212"/>
    </source>
</evidence>
<dbReference type="Gene3D" id="1.10.840.10">
    <property type="entry name" value="Ras guanine-nucleotide exchange factors catalytic domain"/>
    <property type="match status" value="1"/>
</dbReference>
<dbReference type="InterPro" id="IPR008937">
    <property type="entry name" value="Ras-like_GEF"/>
</dbReference>
<dbReference type="InterPro" id="IPR011993">
    <property type="entry name" value="PH-like_dom_sf"/>
</dbReference>
<keyword evidence="1 2" id="KW-0344">Guanine-nucleotide releasing factor</keyword>
<proteinExistence type="predicted"/>
<evidence type="ECO:0000256" key="3">
    <source>
        <dbReference type="SAM" id="MobiDB-lite"/>
    </source>
</evidence>
<gene>
    <name evidence="7" type="primary">SOS2</name>
    <name evidence="8" type="ORF">TR126929</name>
</gene>
<dbReference type="SUPFAM" id="SSF48366">
    <property type="entry name" value="Ras GEF"/>
    <property type="match status" value="1"/>
</dbReference>
<dbReference type="GO" id="GO:0005886">
    <property type="term" value="C:plasma membrane"/>
    <property type="evidence" value="ECO:0007669"/>
    <property type="project" value="TreeGrafter"/>
</dbReference>
<evidence type="ECO:0000256" key="2">
    <source>
        <dbReference type="PROSITE-ProRule" id="PRU00168"/>
    </source>
</evidence>
<dbReference type="InterPro" id="IPR023578">
    <property type="entry name" value="Ras_GEF_dom_sf"/>
</dbReference>
<evidence type="ECO:0000256" key="1">
    <source>
        <dbReference type="ARBA" id="ARBA00022658"/>
    </source>
</evidence>
<organism evidence="8">
    <name type="scientific">Schistocephalus solidus</name>
    <name type="common">Tapeworm</name>
    <dbReference type="NCBI Taxonomy" id="70667"/>
    <lineage>
        <taxon>Eukaryota</taxon>
        <taxon>Metazoa</taxon>
        <taxon>Spiralia</taxon>
        <taxon>Lophotrochozoa</taxon>
        <taxon>Platyhelminthes</taxon>
        <taxon>Cestoda</taxon>
        <taxon>Eucestoda</taxon>
        <taxon>Diphyllobothriidea</taxon>
        <taxon>Diphyllobothriidae</taxon>
        <taxon>Schistocephalus</taxon>
    </lineage>
</organism>
<feature type="region of interest" description="Disordered" evidence="3">
    <location>
        <begin position="372"/>
        <end position="391"/>
    </location>
</feature>
<dbReference type="SMART" id="SM00147">
    <property type="entry name" value="RasGEF"/>
    <property type="match status" value="1"/>
</dbReference>
<dbReference type="EMBL" id="GEEE01022731">
    <property type="protein sequence ID" value="JAP40494.1"/>
    <property type="molecule type" value="Transcribed_RNA"/>
</dbReference>
<feature type="compositionally biased region" description="Low complexity" evidence="3">
    <location>
        <begin position="378"/>
        <end position="391"/>
    </location>
</feature>
<feature type="compositionally biased region" description="Polar residues" evidence="3">
    <location>
        <begin position="1588"/>
        <end position="1597"/>
    </location>
</feature>
<accession>A0A0X3PMD3</accession>
<evidence type="ECO:0000313" key="7">
    <source>
        <dbReference type="EMBL" id="JAP40494.1"/>
    </source>
</evidence>
<dbReference type="Gene3D" id="1.20.870.10">
    <property type="entry name" value="Son of sevenless (SoS) protein Chain: S domain 1"/>
    <property type="match status" value="1"/>
</dbReference>
<name>A0A0X3PMD3_SCHSO</name>
<dbReference type="Pfam" id="PF00617">
    <property type="entry name" value="RasGEF"/>
    <property type="match status" value="1"/>
</dbReference>
<reference evidence="8" key="1">
    <citation type="submission" date="2016-01" db="EMBL/GenBank/DDBJ databases">
        <title>Reference transcriptome for the parasite Schistocephalus solidus: insights into the molecular evolution of parasitism.</title>
        <authorList>
            <person name="Hebert F.O."/>
            <person name="Grambauer S."/>
            <person name="Barber I."/>
            <person name="Landry C.R."/>
            <person name="Aubin-Horth N."/>
        </authorList>
    </citation>
    <scope>NUCLEOTIDE SEQUENCE</scope>
</reference>
<feature type="region of interest" description="Disordered" evidence="3">
    <location>
        <begin position="525"/>
        <end position="558"/>
    </location>
</feature>
<feature type="domain" description="N-terminal Ras-GEF" evidence="6">
    <location>
        <begin position="1168"/>
        <end position="1318"/>
    </location>
</feature>
<feature type="region of interest" description="Disordered" evidence="3">
    <location>
        <begin position="1106"/>
        <end position="1129"/>
    </location>
</feature>
<dbReference type="PANTHER" id="PTHR23113">
    <property type="entry name" value="GUANINE NUCLEOTIDE EXCHANGE FACTOR"/>
    <property type="match status" value="1"/>
</dbReference>
<feature type="compositionally biased region" description="Low complexity" evidence="3">
    <location>
        <begin position="1354"/>
        <end position="1365"/>
    </location>
</feature>
<dbReference type="InterPro" id="IPR036964">
    <property type="entry name" value="RASGEF_cat_dom_sf"/>
</dbReference>
<feature type="compositionally biased region" description="Polar residues" evidence="3">
    <location>
        <begin position="1109"/>
        <end position="1129"/>
    </location>
</feature>
<evidence type="ECO:0000259" key="5">
    <source>
        <dbReference type="PROSITE" id="PS50009"/>
    </source>
</evidence>
<dbReference type="SMART" id="SM00229">
    <property type="entry name" value="RasGEFN"/>
    <property type="match status" value="1"/>
</dbReference>
<feature type="region of interest" description="Disordered" evidence="3">
    <location>
        <begin position="2027"/>
        <end position="2061"/>
    </location>
</feature>
<feature type="compositionally biased region" description="Low complexity" evidence="3">
    <location>
        <begin position="1840"/>
        <end position="1871"/>
    </location>
</feature>